<reference evidence="2" key="1">
    <citation type="submission" date="2021-04" db="EMBL/GenBank/DDBJ databases">
        <authorList>
            <person name="Hartkoorn R.C."/>
            <person name="Beaudoing E."/>
            <person name="Hot D."/>
        </authorList>
    </citation>
    <scope>NUCLEOTIDE SEQUENCE</scope>
    <source>
        <strain evidence="2">NRRL B-16292</strain>
    </source>
</reference>
<protein>
    <submittedName>
        <fullName evidence="2">Transposase</fullName>
    </submittedName>
</protein>
<feature type="domain" description="Transposase IS66 central" evidence="1">
    <location>
        <begin position="3"/>
        <end position="76"/>
    </location>
</feature>
<accession>A0ABY5W6I3</accession>
<reference evidence="2" key="2">
    <citation type="submission" date="2022-09" db="EMBL/GenBank/DDBJ databases">
        <title>Biosynthetic gene clusters of Dactylosporangioum fulvum.</title>
        <authorList>
            <person name="Caradec T."/>
        </authorList>
    </citation>
    <scope>NUCLEOTIDE SEQUENCE</scope>
    <source>
        <strain evidence="2">NRRL B-16292</strain>
    </source>
</reference>
<evidence type="ECO:0000313" key="2">
    <source>
        <dbReference type="EMBL" id="UWP85608.1"/>
    </source>
</evidence>
<organism evidence="2 3">
    <name type="scientific">Dactylosporangium fulvum</name>
    <dbReference type="NCBI Taxonomy" id="53359"/>
    <lineage>
        <taxon>Bacteria</taxon>
        <taxon>Bacillati</taxon>
        <taxon>Actinomycetota</taxon>
        <taxon>Actinomycetes</taxon>
        <taxon>Micromonosporales</taxon>
        <taxon>Micromonosporaceae</taxon>
        <taxon>Dactylosporangium</taxon>
    </lineage>
</organism>
<sequence>MAGTSAWVHSASTEALALFTVHPTRDHDAMTTAGVLPAFTGVAVHDGYTPYRRYGTAHQFCSAHHLRELAGILDTDPPGPGRRT</sequence>
<keyword evidence="3" id="KW-1185">Reference proteome</keyword>
<gene>
    <name evidence="2" type="ORF">Dfulv_15735</name>
</gene>
<dbReference type="InterPro" id="IPR004291">
    <property type="entry name" value="Transposase_IS66_central"/>
</dbReference>
<dbReference type="RefSeq" id="WP_259863751.1">
    <property type="nucleotide sequence ID" value="NZ_CP073720.1"/>
</dbReference>
<proteinExistence type="predicted"/>
<name>A0ABY5W6I3_9ACTN</name>
<evidence type="ECO:0000259" key="1">
    <source>
        <dbReference type="Pfam" id="PF03050"/>
    </source>
</evidence>
<evidence type="ECO:0000313" key="3">
    <source>
        <dbReference type="Proteomes" id="UP001059617"/>
    </source>
</evidence>
<dbReference type="EMBL" id="CP073720">
    <property type="protein sequence ID" value="UWP85608.1"/>
    <property type="molecule type" value="Genomic_DNA"/>
</dbReference>
<dbReference type="Pfam" id="PF03050">
    <property type="entry name" value="DDE_Tnp_IS66"/>
    <property type="match status" value="1"/>
</dbReference>
<dbReference type="Proteomes" id="UP001059617">
    <property type="component" value="Chromosome"/>
</dbReference>